<dbReference type="EMBL" id="JACETU010000009">
    <property type="protein sequence ID" value="KAF7421249.1"/>
    <property type="molecule type" value="Genomic_DNA"/>
</dbReference>
<evidence type="ECO:0000313" key="2">
    <source>
        <dbReference type="Proteomes" id="UP000623687"/>
    </source>
</evidence>
<keyword evidence="2" id="KW-1185">Reference proteome</keyword>
<dbReference type="VEuPathDB" id="FungiDB:PC9H_011770"/>
<dbReference type="RefSeq" id="XP_036627107.1">
    <property type="nucleotide sequence ID" value="XM_036781252.1"/>
</dbReference>
<organism evidence="1 2">
    <name type="scientific">Pleurotus ostreatus</name>
    <name type="common">Oyster mushroom</name>
    <name type="synonym">White-rot fungus</name>
    <dbReference type="NCBI Taxonomy" id="5322"/>
    <lineage>
        <taxon>Eukaryota</taxon>
        <taxon>Fungi</taxon>
        <taxon>Dikarya</taxon>
        <taxon>Basidiomycota</taxon>
        <taxon>Agaricomycotina</taxon>
        <taxon>Agaricomycetes</taxon>
        <taxon>Agaricomycetidae</taxon>
        <taxon>Agaricales</taxon>
        <taxon>Pleurotineae</taxon>
        <taxon>Pleurotaceae</taxon>
        <taxon>Pleurotus</taxon>
    </lineage>
</organism>
<protein>
    <submittedName>
        <fullName evidence="1">Uncharacterized protein</fullName>
    </submittedName>
</protein>
<dbReference type="AlphaFoldDB" id="A0A8H6ZJG7"/>
<evidence type="ECO:0000313" key="1">
    <source>
        <dbReference type="EMBL" id="KAF7421249.1"/>
    </source>
</evidence>
<gene>
    <name evidence="1" type="ORF">PC9H_011770</name>
</gene>
<accession>A0A8H6ZJG7</accession>
<dbReference type="Proteomes" id="UP000623687">
    <property type="component" value="Unassembled WGS sequence"/>
</dbReference>
<name>A0A8H6ZJG7_PLEOS</name>
<dbReference type="GeneID" id="59381588"/>
<comment type="caution">
    <text evidence="1">The sequence shown here is derived from an EMBL/GenBank/DDBJ whole genome shotgun (WGS) entry which is preliminary data.</text>
</comment>
<sequence>MLTANGWGVEHRGIADNVRRSSNTGFTPRELGDVLDQHVHSNAHCATVDIDASSGRDTMSASSGASLLASLANASEMAVDVQFVHDESTVEMCRGQLRETERREFQAHDEGCPERKCKMPLSETVSKQKDGPSTDHRLVHAATHLDKAMCSI</sequence>
<reference evidence="1" key="1">
    <citation type="submission" date="2019-07" db="EMBL/GenBank/DDBJ databases">
        <authorList>
            <person name="Palmer J.M."/>
        </authorList>
    </citation>
    <scope>NUCLEOTIDE SEQUENCE</scope>
    <source>
        <strain evidence="1">PC9</strain>
    </source>
</reference>
<proteinExistence type="predicted"/>